<proteinExistence type="predicted"/>
<accession>A0A840VC23</accession>
<keyword evidence="3" id="KW-1185">Reference proteome</keyword>
<keyword evidence="1" id="KW-1133">Transmembrane helix</keyword>
<keyword evidence="1" id="KW-0812">Transmembrane</keyword>
<evidence type="ECO:0000313" key="3">
    <source>
        <dbReference type="Proteomes" id="UP000557717"/>
    </source>
</evidence>
<sequence length="66" mass="7351">MIELPIAWILGIIGVLGGVISALAGLLWSTMKERLSAQDKIIERLQADVERMAKGCGMESCHWKRR</sequence>
<gene>
    <name evidence="2" type="ORF">HNR46_001595</name>
</gene>
<protein>
    <submittedName>
        <fullName evidence="2">Uncharacterized protein</fullName>
    </submittedName>
</protein>
<comment type="caution">
    <text evidence="2">The sequence shown here is derived from an EMBL/GenBank/DDBJ whole genome shotgun (WGS) entry which is preliminary data.</text>
</comment>
<dbReference type="AlphaFoldDB" id="A0A840VC23"/>
<evidence type="ECO:0000256" key="1">
    <source>
        <dbReference type="SAM" id="Phobius"/>
    </source>
</evidence>
<evidence type="ECO:0000313" key="2">
    <source>
        <dbReference type="EMBL" id="MBB5351359.1"/>
    </source>
</evidence>
<feature type="transmembrane region" description="Helical" evidence="1">
    <location>
        <begin position="6"/>
        <end position="28"/>
    </location>
</feature>
<dbReference type="RefSeq" id="WP_184017460.1">
    <property type="nucleotide sequence ID" value="NZ_JACHFD010000006.1"/>
</dbReference>
<dbReference type="EMBL" id="JACHFD010000006">
    <property type="protein sequence ID" value="MBB5351359.1"/>
    <property type="molecule type" value="Genomic_DNA"/>
</dbReference>
<keyword evidence="1" id="KW-0472">Membrane</keyword>
<reference evidence="2 3" key="1">
    <citation type="submission" date="2020-08" db="EMBL/GenBank/DDBJ databases">
        <title>Genomic Encyclopedia of Type Strains, Phase IV (KMG-IV): sequencing the most valuable type-strain genomes for metagenomic binning, comparative biology and taxonomic classification.</title>
        <authorList>
            <person name="Goeker M."/>
        </authorList>
    </citation>
    <scope>NUCLEOTIDE SEQUENCE [LARGE SCALE GENOMIC DNA]</scope>
    <source>
        <strain evidence="2 3">YC6886</strain>
    </source>
</reference>
<organism evidence="2 3">
    <name type="scientific">Haloferula luteola</name>
    <dbReference type="NCBI Taxonomy" id="595692"/>
    <lineage>
        <taxon>Bacteria</taxon>
        <taxon>Pseudomonadati</taxon>
        <taxon>Verrucomicrobiota</taxon>
        <taxon>Verrucomicrobiia</taxon>
        <taxon>Verrucomicrobiales</taxon>
        <taxon>Verrucomicrobiaceae</taxon>
        <taxon>Haloferula</taxon>
    </lineage>
</organism>
<dbReference type="Proteomes" id="UP000557717">
    <property type="component" value="Unassembled WGS sequence"/>
</dbReference>
<name>A0A840VC23_9BACT</name>